<keyword evidence="6" id="KW-0808">Transferase</keyword>
<evidence type="ECO:0000256" key="9">
    <source>
        <dbReference type="ARBA" id="ARBA00022840"/>
    </source>
</evidence>
<dbReference type="InterPro" id="IPR004358">
    <property type="entry name" value="Sig_transdc_His_kin-like_C"/>
</dbReference>
<evidence type="ECO:0000256" key="12">
    <source>
        <dbReference type="ARBA" id="ARBA00039401"/>
    </source>
</evidence>
<dbReference type="FunFam" id="3.30.565.10:FF:000006">
    <property type="entry name" value="Sensor histidine kinase WalK"/>
    <property type="match status" value="1"/>
</dbReference>
<gene>
    <name evidence="15" type="ORF">BN10_890007</name>
</gene>
<dbReference type="eggNOG" id="COG5002">
    <property type="taxonomic scope" value="Bacteria"/>
</dbReference>
<evidence type="ECO:0000256" key="11">
    <source>
        <dbReference type="ARBA" id="ARBA00023136"/>
    </source>
</evidence>
<dbReference type="GO" id="GO:0000155">
    <property type="term" value="F:phosphorelay sensor kinase activity"/>
    <property type="evidence" value="ECO:0007669"/>
    <property type="project" value="InterPro"/>
</dbReference>
<evidence type="ECO:0000256" key="7">
    <source>
        <dbReference type="ARBA" id="ARBA00022741"/>
    </source>
</evidence>
<dbReference type="EC" id="2.7.13.3" evidence="3"/>
<proteinExistence type="predicted"/>
<evidence type="ECO:0000256" key="5">
    <source>
        <dbReference type="ARBA" id="ARBA00022553"/>
    </source>
</evidence>
<keyword evidence="11" id="KW-0472">Membrane</keyword>
<dbReference type="CDD" id="cd00082">
    <property type="entry name" value="HisKA"/>
    <property type="match status" value="1"/>
</dbReference>
<dbReference type="STRING" id="1193181.BN10_890007"/>
<comment type="caution">
    <text evidence="15">The sequence shown here is derived from an EMBL/GenBank/DDBJ whole genome shotgun (WGS) entry which is preliminary data.</text>
</comment>
<reference evidence="15 16" key="1">
    <citation type="journal article" date="2013" name="ISME J.">
        <title>A metabolic model for members of the genus Tetrasphaera involved in enhanced biological phosphorus removal.</title>
        <authorList>
            <person name="Kristiansen R."/>
            <person name="Nguyen H.T.T."/>
            <person name="Saunders A.M."/>
            <person name="Nielsen J.L."/>
            <person name="Wimmer R."/>
            <person name="Le V.Q."/>
            <person name="McIlroy S.J."/>
            <person name="Petrovski S."/>
            <person name="Seviour R.J."/>
            <person name="Calteau A."/>
            <person name="Nielsen K.L."/>
            <person name="Nielsen P.H."/>
        </authorList>
    </citation>
    <scope>NUCLEOTIDE SEQUENCE [LARGE SCALE GENOMIC DNA]</scope>
    <source>
        <strain evidence="15 16">Lp2</strain>
    </source>
</reference>
<dbReference type="Proteomes" id="UP000013167">
    <property type="component" value="Unassembled WGS sequence"/>
</dbReference>
<dbReference type="InterPro" id="IPR036890">
    <property type="entry name" value="HATPase_C_sf"/>
</dbReference>
<keyword evidence="5" id="KW-0597">Phosphoprotein</keyword>
<evidence type="ECO:0000256" key="8">
    <source>
        <dbReference type="ARBA" id="ARBA00022777"/>
    </source>
</evidence>
<dbReference type="RefSeq" id="WP_010851127.1">
    <property type="nucleotide sequence ID" value="NZ_HF570956.1"/>
</dbReference>
<evidence type="ECO:0000256" key="13">
    <source>
        <dbReference type="SAM" id="MobiDB-lite"/>
    </source>
</evidence>
<evidence type="ECO:0000259" key="14">
    <source>
        <dbReference type="PROSITE" id="PS50109"/>
    </source>
</evidence>
<dbReference type="EMBL" id="CAIZ01000162">
    <property type="protein sequence ID" value="CCH71298.1"/>
    <property type="molecule type" value="Genomic_DNA"/>
</dbReference>
<dbReference type="SUPFAM" id="SSF55874">
    <property type="entry name" value="ATPase domain of HSP90 chaperone/DNA topoisomerase II/histidine kinase"/>
    <property type="match status" value="1"/>
</dbReference>
<keyword evidence="9" id="KW-0067">ATP-binding</keyword>
<keyword evidence="10" id="KW-0902">Two-component regulatory system</keyword>
<dbReference type="Pfam" id="PF02518">
    <property type="entry name" value="HATPase_c"/>
    <property type="match status" value="1"/>
</dbReference>
<evidence type="ECO:0000256" key="1">
    <source>
        <dbReference type="ARBA" id="ARBA00000085"/>
    </source>
</evidence>
<evidence type="ECO:0000256" key="10">
    <source>
        <dbReference type="ARBA" id="ARBA00023012"/>
    </source>
</evidence>
<protein>
    <recommendedName>
        <fullName evidence="12">Sensor-like histidine kinase SenX3</fullName>
        <ecNumber evidence="3">2.7.13.3</ecNumber>
    </recommendedName>
</protein>
<dbReference type="Pfam" id="PF00512">
    <property type="entry name" value="HisKA"/>
    <property type="match status" value="1"/>
</dbReference>
<dbReference type="OrthoDB" id="9813151at2"/>
<evidence type="ECO:0000256" key="2">
    <source>
        <dbReference type="ARBA" id="ARBA00004236"/>
    </source>
</evidence>
<dbReference type="PRINTS" id="PR00344">
    <property type="entry name" value="BCTRLSENSOR"/>
</dbReference>
<dbReference type="HOGENOM" id="CLU_000445_89_2_11"/>
<dbReference type="SMART" id="SM00388">
    <property type="entry name" value="HisKA"/>
    <property type="match status" value="1"/>
</dbReference>
<dbReference type="FunFam" id="1.10.287.130:FF:000008">
    <property type="entry name" value="Two-component sensor histidine kinase"/>
    <property type="match status" value="1"/>
</dbReference>
<dbReference type="SUPFAM" id="SSF47384">
    <property type="entry name" value="Homodimeric domain of signal transducing histidine kinase"/>
    <property type="match status" value="1"/>
</dbReference>
<dbReference type="InterPro" id="IPR005467">
    <property type="entry name" value="His_kinase_dom"/>
</dbReference>
<evidence type="ECO:0000256" key="6">
    <source>
        <dbReference type="ARBA" id="ARBA00022679"/>
    </source>
</evidence>
<evidence type="ECO:0000256" key="3">
    <source>
        <dbReference type="ARBA" id="ARBA00012438"/>
    </source>
</evidence>
<dbReference type="GO" id="GO:0016036">
    <property type="term" value="P:cellular response to phosphate starvation"/>
    <property type="evidence" value="ECO:0007669"/>
    <property type="project" value="TreeGrafter"/>
</dbReference>
<dbReference type="CDD" id="cd00075">
    <property type="entry name" value="HATPase"/>
    <property type="match status" value="1"/>
</dbReference>
<keyword evidence="4" id="KW-1003">Cell membrane</keyword>
<dbReference type="AlphaFoldDB" id="N0E2V7"/>
<keyword evidence="7" id="KW-0547">Nucleotide-binding</keyword>
<comment type="subcellular location">
    <subcellularLocation>
        <location evidence="2">Cell membrane</location>
    </subcellularLocation>
</comment>
<dbReference type="Gene3D" id="1.10.287.130">
    <property type="match status" value="1"/>
</dbReference>
<dbReference type="InterPro" id="IPR003594">
    <property type="entry name" value="HATPase_dom"/>
</dbReference>
<evidence type="ECO:0000313" key="16">
    <source>
        <dbReference type="Proteomes" id="UP000013167"/>
    </source>
</evidence>
<dbReference type="GO" id="GO:0004721">
    <property type="term" value="F:phosphoprotein phosphatase activity"/>
    <property type="evidence" value="ECO:0007669"/>
    <property type="project" value="TreeGrafter"/>
</dbReference>
<evidence type="ECO:0000313" key="15">
    <source>
        <dbReference type="EMBL" id="CCH71298.1"/>
    </source>
</evidence>
<dbReference type="GO" id="GO:0005886">
    <property type="term" value="C:plasma membrane"/>
    <property type="evidence" value="ECO:0007669"/>
    <property type="project" value="UniProtKB-SubCell"/>
</dbReference>
<feature type="region of interest" description="Disordered" evidence="13">
    <location>
        <begin position="379"/>
        <end position="399"/>
    </location>
</feature>
<keyword evidence="16" id="KW-1185">Reference proteome</keyword>
<feature type="domain" description="Histidine kinase" evidence="14">
    <location>
        <begin position="159"/>
        <end position="375"/>
    </location>
</feature>
<keyword evidence="8 15" id="KW-0418">Kinase</keyword>
<comment type="catalytic activity">
    <reaction evidence="1">
        <text>ATP + protein L-histidine = ADP + protein N-phospho-L-histidine.</text>
        <dbReference type="EC" id="2.7.13.3"/>
    </reaction>
</comment>
<organism evidence="15 16">
    <name type="scientific">Phycicoccus elongatus Lp2</name>
    <dbReference type="NCBI Taxonomy" id="1193181"/>
    <lineage>
        <taxon>Bacteria</taxon>
        <taxon>Bacillati</taxon>
        <taxon>Actinomycetota</taxon>
        <taxon>Actinomycetes</taxon>
        <taxon>Micrococcales</taxon>
        <taxon>Intrasporangiaceae</taxon>
        <taxon>Phycicoccus</taxon>
    </lineage>
</organism>
<accession>N0E2V7</accession>
<dbReference type="PANTHER" id="PTHR45453:SF1">
    <property type="entry name" value="PHOSPHATE REGULON SENSOR PROTEIN PHOR"/>
    <property type="match status" value="1"/>
</dbReference>
<sequence length="399" mass="42649">MDPALAATIGGGVGLVLGALAVAATRMSERARTEQPPSLADLAALPRGVVDVLGVLRSIAIVLDASDAVVNTSSSAVAYGLVRHGDLVHNELRKMVRQVRRDGDIREAELELPKGPTGLGRIIMRARVAPLGSAHVLVLAEDHTQARRVEEIRRDFVANVSHELKTPVGGISLLSEAIIDARDDPEAVARFGERIRVESDRLGRLVKEIVDLSRLQVQDTLHEPEPVDLGSVIGEAVDRVRVTAESHGVVIEAATEPGLTVFGDRELLTTAVANLVSNAVNYSDSDTKVAVASRRAGEFAEITVTDQGHGIPAGEQQRIFERFYRVDAARSRATGGTGLGLAIVKHICTNHGGEVTVWSDEGHGSTFTMRLPRAIQKTVPPPIRSHDTFHPMSQGAQSA</sequence>
<dbReference type="Gene3D" id="3.30.565.10">
    <property type="entry name" value="Histidine kinase-like ATPase, C-terminal domain"/>
    <property type="match status" value="1"/>
</dbReference>
<dbReference type="InterPro" id="IPR003661">
    <property type="entry name" value="HisK_dim/P_dom"/>
</dbReference>
<dbReference type="InterPro" id="IPR036097">
    <property type="entry name" value="HisK_dim/P_sf"/>
</dbReference>
<dbReference type="SMART" id="SM00387">
    <property type="entry name" value="HATPase_c"/>
    <property type="match status" value="1"/>
</dbReference>
<dbReference type="InterPro" id="IPR050351">
    <property type="entry name" value="BphY/WalK/GraS-like"/>
</dbReference>
<evidence type="ECO:0000256" key="4">
    <source>
        <dbReference type="ARBA" id="ARBA00022475"/>
    </source>
</evidence>
<name>N0E2V7_9MICO</name>
<dbReference type="PANTHER" id="PTHR45453">
    <property type="entry name" value="PHOSPHATE REGULON SENSOR PROTEIN PHOR"/>
    <property type="match status" value="1"/>
</dbReference>
<dbReference type="GO" id="GO:0005524">
    <property type="term" value="F:ATP binding"/>
    <property type="evidence" value="ECO:0007669"/>
    <property type="project" value="UniProtKB-KW"/>
</dbReference>
<dbReference type="PROSITE" id="PS50109">
    <property type="entry name" value="HIS_KIN"/>
    <property type="match status" value="1"/>
</dbReference>